<dbReference type="Proteomes" id="UP000452141">
    <property type="component" value="Unassembled WGS sequence"/>
</dbReference>
<evidence type="ECO:0000313" key="15">
    <source>
        <dbReference type="EMBL" id="MST80249.1"/>
    </source>
</evidence>
<keyword evidence="5" id="KW-0460">Magnesium</keyword>
<keyword evidence="7" id="KW-0238">DNA-binding</keyword>
<dbReference type="GO" id="GO:0046872">
    <property type="term" value="F:metal ion binding"/>
    <property type="evidence" value="ECO:0007669"/>
    <property type="project" value="UniProtKB-KW"/>
</dbReference>
<dbReference type="Pfam" id="PF01751">
    <property type="entry name" value="Toprim"/>
    <property type="match status" value="1"/>
</dbReference>
<dbReference type="RefSeq" id="WP_154487118.1">
    <property type="nucleotide sequence ID" value="NZ_VUMW01000021.1"/>
</dbReference>
<dbReference type="Gene3D" id="1.10.290.10">
    <property type="entry name" value="Topoisomerase I, domain 4"/>
    <property type="match status" value="1"/>
</dbReference>
<dbReference type="PRINTS" id="PR00417">
    <property type="entry name" value="PRTPISMRASEI"/>
</dbReference>
<evidence type="ECO:0000256" key="6">
    <source>
        <dbReference type="ARBA" id="ARBA00023029"/>
    </source>
</evidence>
<dbReference type="GO" id="GO:0003917">
    <property type="term" value="F:DNA topoisomerase type I (single strand cut, ATP-independent) activity"/>
    <property type="evidence" value="ECO:0007669"/>
    <property type="project" value="UniProtKB-EC"/>
</dbReference>
<reference evidence="15 16" key="1">
    <citation type="submission" date="2019-08" db="EMBL/GenBank/DDBJ databases">
        <title>In-depth cultivation of the pig gut microbiome towards novel bacterial diversity and tailored functional studies.</title>
        <authorList>
            <person name="Wylensek D."/>
            <person name="Hitch T.C.A."/>
            <person name="Clavel T."/>
        </authorList>
    </citation>
    <scope>NUCLEOTIDE SEQUENCE [LARGE SCALE GENOMIC DNA]</scope>
    <source>
        <strain evidence="15 16">WCA-470BD-2E</strain>
    </source>
</reference>
<sequence length="710" mass="80005">MSTVILAEKPSQARSYAAAFAKSQRGDGFIAVSDPLLPADTVITYGFGHLVKMALPDQYDASLKRWSLKKLPIFPDQYIYVVPRDKKKQFGIVTRLLKQADTIVIATDSDREGENIAWSIMREGHIDLQHKRLYRLWINSLEKSAIREGFQNLRPGGNYYFRYKEAQTRQISDWLVGMNASPLFTLLLRGQGAKGVYSIGRVQTPTLYLVYLRDMAIANFKPEDYWLLQAECWSGRKKFIAKLSPDHKFKSPAELEEFLLKNQLDFDKRKGIVSDLKKEKKSVSSPRLFSLSSLQTEANRLFHASASQVLNAVQSLYESKFLSYPRTDCNFITPNEYGYLAQNLGRYASLLVDPAAFQPQMPLAPNKRYVDSSKVQEHHAIIMTKTTPSAAQRAKMSPLEGKIYDLVLRRTLESFMKPYFYEKTTASIKVNDLLFKASGNVTLDLGWKTLESQVKDSELPPLEQGQELTVKLKEKQEQTKPPAKYTEGTLIAAMKTAGKDLSEEDQVILKDVEGIGTEATRASIIDVLKKRGYLESKQNKLSVTPTGIILCKAAESEPLLVSAEMTAKWEKALKQVGDQERSQDNFLSQIKRFIQKMLAEVPDKMQVDQNLAAQVSEKKAQEASLGTCPVCKTGQISDKGKFYGCSNYKGGCRFTLPKKFAGKTMGKRIVKTLINKGKTDKLDGFISKKTGRKYSAKLKLNGDKLELLFD</sequence>
<evidence type="ECO:0000256" key="10">
    <source>
        <dbReference type="ARBA" id="ARBA00031985"/>
    </source>
</evidence>
<dbReference type="CDD" id="cd03362">
    <property type="entry name" value="TOPRIM_TopoIA_TopoIII"/>
    <property type="match status" value="1"/>
</dbReference>
<dbReference type="SMART" id="SM00493">
    <property type="entry name" value="TOPRIM"/>
    <property type="match status" value="1"/>
</dbReference>
<dbReference type="PROSITE" id="PS50880">
    <property type="entry name" value="TOPRIM"/>
    <property type="match status" value="1"/>
</dbReference>
<evidence type="ECO:0000256" key="2">
    <source>
        <dbReference type="ARBA" id="ARBA00009446"/>
    </source>
</evidence>
<evidence type="ECO:0000259" key="13">
    <source>
        <dbReference type="PROSITE" id="PS50880"/>
    </source>
</evidence>
<evidence type="ECO:0000259" key="14">
    <source>
        <dbReference type="PROSITE" id="PS52039"/>
    </source>
</evidence>
<dbReference type="Gene3D" id="1.10.460.10">
    <property type="entry name" value="Topoisomerase I, domain 2"/>
    <property type="match status" value="1"/>
</dbReference>
<evidence type="ECO:0000256" key="1">
    <source>
        <dbReference type="ARBA" id="ARBA00000213"/>
    </source>
</evidence>
<dbReference type="InterPro" id="IPR005738">
    <property type="entry name" value="TopoIII"/>
</dbReference>
<dbReference type="GO" id="GO:0006281">
    <property type="term" value="P:DNA repair"/>
    <property type="evidence" value="ECO:0007669"/>
    <property type="project" value="TreeGrafter"/>
</dbReference>
<evidence type="ECO:0000256" key="5">
    <source>
        <dbReference type="ARBA" id="ARBA00022842"/>
    </source>
</evidence>
<feature type="domain" description="Toprim" evidence="13">
    <location>
        <begin position="2"/>
        <end position="143"/>
    </location>
</feature>
<dbReference type="InterPro" id="IPR023406">
    <property type="entry name" value="Topo_IA_AS"/>
</dbReference>
<keyword evidence="4" id="KW-0479">Metal-binding</keyword>
<feature type="domain" description="Topo IA-type catalytic" evidence="14">
    <location>
        <begin position="159"/>
        <end position="598"/>
    </location>
</feature>
<evidence type="ECO:0000256" key="3">
    <source>
        <dbReference type="ARBA" id="ARBA00012891"/>
    </source>
</evidence>
<dbReference type="GO" id="GO:0006265">
    <property type="term" value="P:DNA topological change"/>
    <property type="evidence" value="ECO:0007669"/>
    <property type="project" value="InterPro"/>
</dbReference>
<dbReference type="InterPro" id="IPR013826">
    <property type="entry name" value="Topo_IA_cen_sub3"/>
</dbReference>
<protein>
    <recommendedName>
        <fullName evidence="3">DNA topoisomerase</fullName>
        <ecNumber evidence="3">5.6.2.1</ecNumber>
    </recommendedName>
    <alternativeName>
        <fullName evidence="12">Omega-protein</fullName>
    </alternativeName>
    <alternativeName>
        <fullName evidence="11">Relaxing enzyme</fullName>
    </alternativeName>
    <alternativeName>
        <fullName evidence="9">Swivelase</fullName>
    </alternativeName>
    <alternativeName>
        <fullName evidence="10">Untwisting enzyme</fullName>
    </alternativeName>
</protein>
<dbReference type="PANTHER" id="PTHR11390">
    <property type="entry name" value="PROKARYOTIC DNA TOPOISOMERASE"/>
    <property type="match status" value="1"/>
</dbReference>
<dbReference type="PROSITE" id="PS52039">
    <property type="entry name" value="TOPO_IA_2"/>
    <property type="match status" value="1"/>
</dbReference>
<dbReference type="InterPro" id="IPR013497">
    <property type="entry name" value="Topo_IA_cen"/>
</dbReference>
<proteinExistence type="inferred from homology"/>
<evidence type="ECO:0000256" key="12">
    <source>
        <dbReference type="ARBA" id="ARBA00032877"/>
    </source>
</evidence>
<dbReference type="PANTHER" id="PTHR11390:SF21">
    <property type="entry name" value="DNA TOPOISOMERASE 3-ALPHA"/>
    <property type="match status" value="1"/>
</dbReference>
<dbReference type="InterPro" id="IPR003602">
    <property type="entry name" value="Topo_IA_DNA-bd_dom"/>
</dbReference>
<accession>A0A844FPK8</accession>
<evidence type="ECO:0000256" key="7">
    <source>
        <dbReference type="ARBA" id="ARBA00023125"/>
    </source>
</evidence>
<dbReference type="EMBL" id="VUMW01000021">
    <property type="protein sequence ID" value="MST80249.1"/>
    <property type="molecule type" value="Genomic_DNA"/>
</dbReference>
<dbReference type="Gene3D" id="2.70.20.10">
    <property type="entry name" value="Topoisomerase I, domain 3"/>
    <property type="match status" value="1"/>
</dbReference>
<dbReference type="GO" id="GO:0003677">
    <property type="term" value="F:DNA binding"/>
    <property type="evidence" value="ECO:0007669"/>
    <property type="project" value="UniProtKB-KW"/>
</dbReference>
<dbReference type="GO" id="GO:0043597">
    <property type="term" value="C:cytoplasmic replication fork"/>
    <property type="evidence" value="ECO:0007669"/>
    <property type="project" value="TreeGrafter"/>
</dbReference>
<dbReference type="GO" id="GO:0006310">
    <property type="term" value="P:DNA recombination"/>
    <property type="evidence" value="ECO:0007669"/>
    <property type="project" value="TreeGrafter"/>
</dbReference>
<gene>
    <name evidence="15" type="primary">topB</name>
    <name evidence="15" type="ORF">FYJ61_07255</name>
</gene>
<dbReference type="InterPro" id="IPR013824">
    <property type="entry name" value="Topo_IA_cen_sub1"/>
</dbReference>
<dbReference type="PROSITE" id="PS00396">
    <property type="entry name" value="TOPO_IA_1"/>
    <property type="match status" value="1"/>
</dbReference>
<comment type="caution">
    <text evidence="15">The sequence shown here is derived from an EMBL/GenBank/DDBJ whole genome shotgun (WGS) entry which is preliminary data.</text>
</comment>
<dbReference type="SUPFAM" id="SSF56712">
    <property type="entry name" value="Prokaryotic type I DNA topoisomerase"/>
    <property type="match status" value="1"/>
</dbReference>
<dbReference type="Pfam" id="PF01131">
    <property type="entry name" value="Topoisom_bac"/>
    <property type="match status" value="1"/>
</dbReference>
<dbReference type="EC" id="5.6.2.1" evidence="3"/>
<dbReference type="InterPro" id="IPR025589">
    <property type="entry name" value="Toprim_C_rpt"/>
</dbReference>
<evidence type="ECO:0000256" key="8">
    <source>
        <dbReference type="ARBA" id="ARBA00023235"/>
    </source>
</evidence>
<dbReference type="NCBIfam" id="TIGR01056">
    <property type="entry name" value="topB"/>
    <property type="match status" value="1"/>
</dbReference>
<dbReference type="SMART" id="SM00437">
    <property type="entry name" value="TOP1Ac"/>
    <property type="match status" value="1"/>
</dbReference>
<dbReference type="InterPro" id="IPR003601">
    <property type="entry name" value="Topo_IA_2"/>
</dbReference>
<dbReference type="AlphaFoldDB" id="A0A844FPK8"/>
<dbReference type="InterPro" id="IPR000380">
    <property type="entry name" value="Topo_IA"/>
</dbReference>
<evidence type="ECO:0000256" key="4">
    <source>
        <dbReference type="ARBA" id="ARBA00022723"/>
    </source>
</evidence>
<dbReference type="InterPro" id="IPR023405">
    <property type="entry name" value="Topo_IA_core_domain"/>
</dbReference>
<dbReference type="Pfam" id="PF13342">
    <property type="entry name" value="Toprim_Crpt"/>
    <property type="match status" value="1"/>
</dbReference>
<comment type="catalytic activity">
    <reaction evidence="1">
        <text>ATP-independent breakage of single-stranded DNA, followed by passage and rejoining.</text>
        <dbReference type="EC" id="5.6.2.1"/>
    </reaction>
</comment>
<evidence type="ECO:0000313" key="16">
    <source>
        <dbReference type="Proteomes" id="UP000452141"/>
    </source>
</evidence>
<dbReference type="InterPro" id="IPR034144">
    <property type="entry name" value="TOPRIM_TopoIII"/>
</dbReference>
<dbReference type="InterPro" id="IPR013825">
    <property type="entry name" value="Topo_IA_cen_sub2"/>
</dbReference>
<organism evidence="15 16">
    <name type="scientific">Lactobacillus equicursoris</name>
    <dbReference type="NCBI Taxonomy" id="420645"/>
    <lineage>
        <taxon>Bacteria</taxon>
        <taxon>Bacillati</taxon>
        <taxon>Bacillota</taxon>
        <taxon>Bacilli</taxon>
        <taxon>Lactobacillales</taxon>
        <taxon>Lactobacillaceae</taxon>
        <taxon>Lactobacillus</taxon>
    </lineage>
</organism>
<dbReference type="SMART" id="SM00436">
    <property type="entry name" value="TOP1Bc"/>
    <property type="match status" value="1"/>
</dbReference>
<comment type="similarity">
    <text evidence="2">Belongs to the type IA topoisomerase family.</text>
</comment>
<dbReference type="CDD" id="cd00186">
    <property type="entry name" value="TOP1Ac"/>
    <property type="match status" value="1"/>
</dbReference>
<evidence type="ECO:0000256" key="9">
    <source>
        <dbReference type="ARBA" id="ARBA00030003"/>
    </source>
</evidence>
<dbReference type="InterPro" id="IPR006171">
    <property type="entry name" value="TOPRIM_dom"/>
</dbReference>
<evidence type="ECO:0000256" key="11">
    <source>
        <dbReference type="ARBA" id="ARBA00032235"/>
    </source>
</evidence>
<name>A0A844FPK8_9LACO</name>
<keyword evidence="8 15" id="KW-0413">Isomerase</keyword>
<keyword evidence="6" id="KW-0799">Topoisomerase</keyword>
<dbReference type="Gene3D" id="3.40.50.140">
    <property type="match status" value="1"/>
</dbReference>